<protein>
    <submittedName>
        <fullName evidence="8">Uncharacterized protein</fullName>
    </submittedName>
</protein>
<dbReference type="STRING" id="984486.A0A1E3QW77"/>
<sequence>MLLASSRIEDLTIEYTQCEVSAPTGVFGEIPAEYYTFNFNTPSTVKPQWMYTVDPNESDPAEAGQCHVQFEIPQNIKPPIYYFYRLKDFYANHRRFVKSFSEDQLNGKDASENTIKNTIGQNCQPLSTDENGTKIYPCGLIANSLFNDTFTPLQAVNGSGTDYLMTNKGISWSKDKDRFKKTVYNASQIVPPPNWVKRFPQGYNDTNIPDISEWPEFQNWMHPAGLPDFSKIILRNDGDVLQKGVYETVVGLHWPVRGFSGHKYIYISTRSVIGGRNPFLGISWVVVGGLCLVLSLAFMIVSLLKPRKVGDSSLLSWNKEKVN</sequence>
<evidence type="ECO:0000256" key="6">
    <source>
        <dbReference type="PIRNR" id="PIRNR015840"/>
    </source>
</evidence>
<dbReference type="Pfam" id="PF03381">
    <property type="entry name" value="CDC50"/>
    <property type="match status" value="1"/>
</dbReference>
<feature type="transmembrane region" description="Helical" evidence="7">
    <location>
        <begin position="279"/>
        <end position="304"/>
    </location>
</feature>
<organism evidence="8 9">
    <name type="scientific">Babjeviella inositovora NRRL Y-12698</name>
    <dbReference type="NCBI Taxonomy" id="984486"/>
    <lineage>
        <taxon>Eukaryota</taxon>
        <taxon>Fungi</taxon>
        <taxon>Dikarya</taxon>
        <taxon>Ascomycota</taxon>
        <taxon>Saccharomycotina</taxon>
        <taxon>Pichiomycetes</taxon>
        <taxon>Serinales incertae sedis</taxon>
        <taxon>Babjeviella</taxon>
    </lineage>
</organism>
<dbReference type="GO" id="GO:0044088">
    <property type="term" value="P:regulation of vacuole organization"/>
    <property type="evidence" value="ECO:0007669"/>
    <property type="project" value="EnsemblFungi"/>
</dbReference>
<evidence type="ECO:0000256" key="5">
    <source>
        <dbReference type="ARBA" id="ARBA00023136"/>
    </source>
</evidence>
<evidence type="ECO:0000313" key="8">
    <source>
        <dbReference type="EMBL" id="ODQ81237.1"/>
    </source>
</evidence>
<dbReference type="OrthoDB" id="340608at2759"/>
<reference evidence="9" key="1">
    <citation type="submission" date="2016-05" db="EMBL/GenBank/DDBJ databases">
        <title>Comparative genomics of biotechnologically important yeasts.</title>
        <authorList>
            <consortium name="DOE Joint Genome Institute"/>
            <person name="Riley R."/>
            <person name="Haridas S."/>
            <person name="Wolfe K.H."/>
            <person name="Lopes M.R."/>
            <person name="Hittinger C.T."/>
            <person name="Goker M."/>
            <person name="Salamov A."/>
            <person name="Wisecaver J."/>
            <person name="Long T.M."/>
            <person name="Aerts A.L."/>
            <person name="Barry K."/>
            <person name="Choi C."/>
            <person name="Clum A."/>
            <person name="Coughlan A.Y."/>
            <person name="Deshpande S."/>
            <person name="Douglass A.P."/>
            <person name="Hanson S.J."/>
            <person name="Klenk H.-P."/>
            <person name="Labutti K."/>
            <person name="Lapidus A."/>
            <person name="Lindquist E."/>
            <person name="Lipzen A."/>
            <person name="Meier-Kolthoff J.P."/>
            <person name="Ohm R.A."/>
            <person name="Otillar R.P."/>
            <person name="Pangilinan J."/>
            <person name="Peng Y."/>
            <person name="Rokas A."/>
            <person name="Rosa C.A."/>
            <person name="Scheuner C."/>
            <person name="Sibirny A.A."/>
            <person name="Slot J.C."/>
            <person name="Stielow J.B."/>
            <person name="Sun H."/>
            <person name="Kurtzman C.P."/>
            <person name="Blackwell M."/>
            <person name="Grigoriev I.V."/>
            <person name="Jeffries T.W."/>
        </authorList>
    </citation>
    <scope>NUCLEOTIDE SEQUENCE [LARGE SCALE GENOMIC DNA]</scope>
    <source>
        <strain evidence="9">NRRL Y-12698</strain>
    </source>
</reference>
<dbReference type="GO" id="GO:0005783">
    <property type="term" value="C:endoplasmic reticulum"/>
    <property type="evidence" value="ECO:0007669"/>
    <property type="project" value="EnsemblFungi"/>
</dbReference>
<dbReference type="PANTHER" id="PTHR10926">
    <property type="entry name" value="CELL CYCLE CONTROL PROTEIN 50"/>
    <property type="match status" value="1"/>
</dbReference>
<evidence type="ECO:0000256" key="4">
    <source>
        <dbReference type="ARBA" id="ARBA00022989"/>
    </source>
</evidence>
<dbReference type="GO" id="GO:0005794">
    <property type="term" value="C:Golgi apparatus"/>
    <property type="evidence" value="ECO:0007669"/>
    <property type="project" value="TreeGrafter"/>
</dbReference>
<dbReference type="GO" id="GO:0007166">
    <property type="term" value="P:cell surface receptor signaling pathway"/>
    <property type="evidence" value="ECO:0007669"/>
    <property type="project" value="EnsemblFungi"/>
</dbReference>
<keyword evidence="9" id="KW-1185">Reference proteome</keyword>
<dbReference type="GeneID" id="30149978"/>
<comment type="subcellular location">
    <subcellularLocation>
        <location evidence="1">Membrane</location>
    </subcellularLocation>
</comment>
<gene>
    <name evidence="8" type="ORF">BABINDRAFT_47086</name>
</gene>
<dbReference type="InterPro" id="IPR005045">
    <property type="entry name" value="CDC50/LEM3_fam"/>
</dbReference>
<comment type="similarity">
    <text evidence="2 6">Belongs to the CDC50/LEM3 family.</text>
</comment>
<dbReference type="PANTHER" id="PTHR10926:SF20">
    <property type="entry name" value="PHOSPHOLIPID-TRANSPORTING ATPASE ACCESSORY SUBUNIT LEM3"/>
    <property type="match status" value="1"/>
</dbReference>
<dbReference type="GO" id="GO:1990531">
    <property type="term" value="C:phospholipid-translocating ATPase complex"/>
    <property type="evidence" value="ECO:0007669"/>
    <property type="project" value="EnsemblFungi"/>
</dbReference>
<name>A0A1E3QW77_9ASCO</name>
<evidence type="ECO:0000313" key="9">
    <source>
        <dbReference type="Proteomes" id="UP000094336"/>
    </source>
</evidence>
<keyword evidence="3 7" id="KW-0812">Transmembrane</keyword>
<dbReference type="EMBL" id="KV454428">
    <property type="protein sequence ID" value="ODQ81237.1"/>
    <property type="molecule type" value="Genomic_DNA"/>
</dbReference>
<evidence type="ECO:0000256" key="2">
    <source>
        <dbReference type="ARBA" id="ARBA00009457"/>
    </source>
</evidence>
<dbReference type="AlphaFoldDB" id="A0A1E3QW77"/>
<evidence type="ECO:0000256" key="7">
    <source>
        <dbReference type="SAM" id="Phobius"/>
    </source>
</evidence>
<keyword evidence="4 7" id="KW-1133">Transmembrane helix</keyword>
<keyword evidence="5 6" id="KW-0472">Membrane</keyword>
<evidence type="ECO:0000256" key="1">
    <source>
        <dbReference type="ARBA" id="ARBA00004370"/>
    </source>
</evidence>
<dbReference type="PIRSF" id="PIRSF015840">
    <property type="entry name" value="DUF284_TM_euk"/>
    <property type="match status" value="1"/>
</dbReference>
<dbReference type="GO" id="GO:0015247">
    <property type="term" value="F:aminophospholipid flippase activity"/>
    <property type="evidence" value="ECO:0007669"/>
    <property type="project" value="EnsemblFungi"/>
</dbReference>
<dbReference type="RefSeq" id="XP_018986565.1">
    <property type="nucleotide sequence ID" value="XM_019132125.1"/>
</dbReference>
<proteinExistence type="inferred from homology"/>
<evidence type="ECO:0000256" key="3">
    <source>
        <dbReference type="ARBA" id="ARBA00022692"/>
    </source>
</evidence>
<accession>A0A1E3QW77</accession>
<dbReference type="GO" id="GO:0005886">
    <property type="term" value="C:plasma membrane"/>
    <property type="evidence" value="ECO:0007669"/>
    <property type="project" value="EnsemblFungi"/>
</dbReference>
<dbReference type="GO" id="GO:0140345">
    <property type="term" value="F:phosphatidylcholine flippase activity"/>
    <property type="evidence" value="ECO:0007669"/>
    <property type="project" value="EnsemblFungi"/>
</dbReference>
<dbReference type="Proteomes" id="UP000094336">
    <property type="component" value="Unassembled WGS sequence"/>
</dbReference>